<dbReference type="FunFam" id="3.30.420.10:FF:000005">
    <property type="entry name" value="CCR4-NOT transcription complex subunit 7"/>
    <property type="match status" value="1"/>
</dbReference>
<keyword evidence="13" id="KW-0694">RNA-binding</keyword>
<evidence type="ECO:0000256" key="10">
    <source>
        <dbReference type="ARBA" id="ARBA00022801"/>
    </source>
</evidence>
<evidence type="ECO:0000256" key="12">
    <source>
        <dbReference type="ARBA" id="ARBA00022845"/>
    </source>
</evidence>
<feature type="compositionally biased region" description="Basic and acidic residues" evidence="18">
    <location>
        <begin position="274"/>
        <end position="286"/>
    </location>
</feature>
<dbReference type="GO" id="GO:0003723">
    <property type="term" value="F:RNA binding"/>
    <property type="evidence" value="ECO:0007669"/>
    <property type="project" value="UniProtKB-KW"/>
</dbReference>
<keyword evidence="17" id="KW-0539">Nucleus</keyword>
<evidence type="ECO:0000256" key="15">
    <source>
        <dbReference type="ARBA" id="ARBA00023158"/>
    </source>
</evidence>
<dbReference type="InterPro" id="IPR006941">
    <property type="entry name" value="RNase_CAF1"/>
</dbReference>
<keyword evidence="12" id="KW-0810">Translation regulation</keyword>
<dbReference type="Pfam" id="PF04857">
    <property type="entry name" value="CAF1"/>
    <property type="match status" value="2"/>
</dbReference>
<evidence type="ECO:0000256" key="8">
    <source>
        <dbReference type="ARBA" id="ARBA00022722"/>
    </source>
</evidence>
<reference evidence="19 20" key="1">
    <citation type="journal article" date="2012" name="Science">
        <title>The Paleozoic origin of enzymatic lignin decomposition reconstructed from 31 fungal genomes.</title>
        <authorList>
            <person name="Floudas D."/>
            <person name="Binder M."/>
            <person name="Riley R."/>
            <person name="Barry K."/>
            <person name="Blanchette R.A."/>
            <person name="Henrissat B."/>
            <person name="Martinez A.T."/>
            <person name="Otillar R."/>
            <person name="Spatafora J.W."/>
            <person name="Yadav J.S."/>
            <person name="Aerts A."/>
            <person name="Benoit I."/>
            <person name="Boyd A."/>
            <person name="Carlson A."/>
            <person name="Copeland A."/>
            <person name="Coutinho P.M."/>
            <person name="de Vries R.P."/>
            <person name="Ferreira P."/>
            <person name="Findley K."/>
            <person name="Foster B."/>
            <person name="Gaskell J."/>
            <person name="Glotzer D."/>
            <person name="Gorecki P."/>
            <person name="Heitman J."/>
            <person name="Hesse C."/>
            <person name="Hori C."/>
            <person name="Igarashi K."/>
            <person name="Jurgens J.A."/>
            <person name="Kallen N."/>
            <person name="Kersten P."/>
            <person name="Kohler A."/>
            <person name="Kuees U."/>
            <person name="Kumar T.K.A."/>
            <person name="Kuo A."/>
            <person name="LaButti K."/>
            <person name="Larrondo L.F."/>
            <person name="Lindquist E."/>
            <person name="Ling A."/>
            <person name="Lombard V."/>
            <person name="Lucas S."/>
            <person name="Lundell T."/>
            <person name="Martin R."/>
            <person name="McLaughlin D.J."/>
            <person name="Morgenstern I."/>
            <person name="Morin E."/>
            <person name="Murat C."/>
            <person name="Nagy L.G."/>
            <person name="Nolan M."/>
            <person name="Ohm R.A."/>
            <person name="Patyshakuliyeva A."/>
            <person name="Rokas A."/>
            <person name="Ruiz-Duenas F.J."/>
            <person name="Sabat G."/>
            <person name="Salamov A."/>
            <person name="Samejima M."/>
            <person name="Schmutz J."/>
            <person name="Slot J.C."/>
            <person name="St John F."/>
            <person name="Stenlid J."/>
            <person name="Sun H."/>
            <person name="Sun S."/>
            <person name="Syed K."/>
            <person name="Tsang A."/>
            <person name="Wiebenga A."/>
            <person name="Young D."/>
            <person name="Pisabarro A."/>
            <person name="Eastwood D.C."/>
            <person name="Martin F."/>
            <person name="Cullen D."/>
            <person name="Grigoriev I.V."/>
            <person name="Hibbett D.S."/>
        </authorList>
    </citation>
    <scope>NUCLEOTIDE SEQUENCE [LARGE SCALE GENOMIC DNA]</scope>
    <source>
        <strain evidence="19 20">MD-104</strain>
    </source>
</reference>
<accession>A0A2H3JDP5</accession>
<evidence type="ECO:0000256" key="16">
    <source>
        <dbReference type="ARBA" id="ARBA00023163"/>
    </source>
</evidence>
<dbReference type="InterPro" id="IPR012337">
    <property type="entry name" value="RNaseH-like_sf"/>
</dbReference>
<keyword evidence="15" id="KW-0943">RNA-mediated gene silencing</keyword>
<keyword evidence="8" id="KW-0540">Nuclease</keyword>
<comment type="similarity">
    <text evidence="4">Belongs to the CAF1 family.</text>
</comment>
<evidence type="ECO:0000256" key="4">
    <source>
        <dbReference type="ARBA" id="ARBA00008372"/>
    </source>
</evidence>
<comment type="subcellular location">
    <subcellularLocation>
        <location evidence="3">Cytoplasm</location>
    </subcellularLocation>
    <subcellularLocation>
        <location evidence="2">Nucleus</location>
    </subcellularLocation>
</comment>
<sequence>MSRIREVWAPNLEQEMNNIRDLIDKYPYVAMDTEFPGVVARPIGSFKTSSDYHYQTMRCNVDLLKIIQVGLTLADEEGNYPQDVSTWQFNFHFSEGEDMYAPESIDLLRESGIDLRRHEEMGIELNDFAELMITSGLVLAPETKWISFHSGYDFGYFIKLLTAESLPTTEEAFFEVLRTWFPTIYDIKFVMRACKVLKGGLQDVADDLGVMRIGPSHQAGSDSLLTASTFFKMRELYFNDHIDDAEYNHKLYGLGQTFVNGIAEPVRGSAATIAEREDRGSARETHNQTPGPAQGHSVAAVALGLGGSMPTPALSGALQPQAPYGPMGANGPFMRTAIGVGGGR</sequence>
<keyword evidence="14" id="KW-0805">Transcription regulation</keyword>
<dbReference type="GO" id="GO:0046872">
    <property type="term" value="F:metal ion binding"/>
    <property type="evidence" value="ECO:0007669"/>
    <property type="project" value="UniProtKB-KW"/>
</dbReference>
<keyword evidence="9" id="KW-0479">Metal-binding</keyword>
<dbReference type="GO" id="GO:0005634">
    <property type="term" value="C:nucleus"/>
    <property type="evidence" value="ECO:0007669"/>
    <property type="project" value="UniProtKB-SubCell"/>
</dbReference>
<keyword evidence="10" id="KW-0378">Hydrolase</keyword>
<evidence type="ECO:0000256" key="18">
    <source>
        <dbReference type="SAM" id="MobiDB-lite"/>
    </source>
</evidence>
<evidence type="ECO:0000256" key="14">
    <source>
        <dbReference type="ARBA" id="ARBA00023015"/>
    </source>
</evidence>
<evidence type="ECO:0000256" key="6">
    <source>
        <dbReference type="ARBA" id="ARBA00022490"/>
    </source>
</evidence>
<evidence type="ECO:0000256" key="3">
    <source>
        <dbReference type="ARBA" id="ARBA00004496"/>
    </source>
</evidence>
<dbReference type="GO" id="GO:0004535">
    <property type="term" value="F:poly(A)-specific ribonuclease activity"/>
    <property type="evidence" value="ECO:0007669"/>
    <property type="project" value="UniProtKB-EC"/>
</dbReference>
<dbReference type="GO" id="GO:0005737">
    <property type="term" value="C:cytoplasm"/>
    <property type="evidence" value="ECO:0007669"/>
    <property type="project" value="UniProtKB-SubCell"/>
</dbReference>
<dbReference type="GO" id="GO:0006417">
    <property type="term" value="P:regulation of translation"/>
    <property type="evidence" value="ECO:0007669"/>
    <property type="project" value="UniProtKB-KW"/>
</dbReference>
<evidence type="ECO:0000256" key="13">
    <source>
        <dbReference type="ARBA" id="ARBA00022884"/>
    </source>
</evidence>
<dbReference type="STRING" id="742152.A0A2H3JDP5"/>
<keyword evidence="16" id="KW-0804">Transcription</keyword>
<protein>
    <recommendedName>
        <fullName evidence="5">poly(A)-specific ribonuclease</fullName>
        <ecNumber evidence="5">3.1.13.4</ecNumber>
    </recommendedName>
</protein>
<gene>
    <name evidence="19" type="ORF">WOLCODRAFT_116469</name>
</gene>
<evidence type="ECO:0000313" key="20">
    <source>
        <dbReference type="Proteomes" id="UP000218811"/>
    </source>
</evidence>
<evidence type="ECO:0000256" key="11">
    <source>
        <dbReference type="ARBA" id="ARBA00022839"/>
    </source>
</evidence>
<evidence type="ECO:0000256" key="5">
    <source>
        <dbReference type="ARBA" id="ARBA00012161"/>
    </source>
</evidence>
<evidence type="ECO:0000256" key="7">
    <source>
        <dbReference type="ARBA" id="ARBA00022491"/>
    </source>
</evidence>
<evidence type="ECO:0000256" key="2">
    <source>
        <dbReference type="ARBA" id="ARBA00004123"/>
    </source>
</evidence>
<dbReference type="OrthoDB" id="1164111at2759"/>
<dbReference type="EC" id="3.1.13.4" evidence="5"/>
<dbReference type="InterPro" id="IPR036397">
    <property type="entry name" value="RNaseH_sf"/>
</dbReference>
<dbReference type="PANTHER" id="PTHR10797">
    <property type="entry name" value="CCR4-NOT TRANSCRIPTION COMPLEX SUBUNIT"/>
    <property type="match status" value="1"/>
</dbReference>
<dbReference type="Proteomes" id="UP000218811">
    <property type="component" value="Unassembled WGS sequence"/>
</dbReference>
<name>A0A2H3JDP5_WOLCO</name>
<keyword evidence="7" id="KW-0678">Repressor</keyword>
<dbReference type="Gene3D" id="3.30.420.10">
    <property type="entry name" value="Ribonuclease H-like superfamily/Ribonuclease H"/>
    <property type="match status" value="1"/>
</dbReference>
<evidence type="ECO:0000256" key="9">
    <source>
        <dbReference type="ARBA" id="ARBA00022723"/>
    </source>
</evidence>
<dbReference type="OMA" id="IKFMMRA"/>
<organism evidence="19 20">
    <name type="scientific">Wolfiporia cocos (strain MD-104)</name>
    <name type="common">Brown rot fungus</name>
    <dbReference type="NCBI Taxonomy" id="742152"/>
    <lineage>
        <taxon>Eukaryota</taxon>
        <taxon>Fungi</taxon>
        <taxon>Dikarya</taxon>
        <taxon>Basidiomycota</taxon>
        <taxon>Agaricomycotina</taxon>
        <taxon>Agaricomycetes</taxon>
        <taxon>Polyporales</taxon>
        <taxon>Phaeolaceae</taxon>
        <taxon>Wolfiporia</taxon>
    </lineage>
</organism>
<dbReference type="GO" id="GO:0030014">
    <property type="term" value="C:CCR4-NOT complex"/>
    <property type="evidence" value="ECO:0007669"/>
    <property type="project" value="InterPro"/>
</dbReference>
<evidence type="ECO:0000256" key="1">
    <source>
        <dbReference type="ARBA" id="ARBA00001663"/>
    </source>
</evidence>
<dbReference type="InterPro" id="IPR039637">
    <property type="entry name" value="CNOT7/CNOT8/Pop2"/>
</dbReference>
<keyword evidence="11" id="KW-0269">Exonuclease</keyword>
<evidence type="ECO:0000256" key="17">
    <source>
        <dbReference type="ARBA" id="ARBA00023242"/>
    </source>
</evidence>
<dbReference type="EMBL" id="KB468053">
    <property type="protein sequence ID" value="PCH40001.1"/>
    <property type="molecule type" value="Genomic_DNA"/>
</dbReference>
<dbReference type="GO" id="GO:0031047">
    <property type="term" value="P:regulatory ncRNA-mediated gene silencing"/>
    <property type="evidence" value="ECO:0007669"/>
    <property type="project" value="UniProtKB-KW"/>
</dbReference>
<dbReference type="AlphaFoldDB" id="A0A2H3JDP5"/>
<keyword evidence="6" id="KW-0963">Cytoplasm</keyword>
<proteinExistence type="inferred from homology"/>
<dbReference type="SUPFAM" id="SSF53098">
    <property type="entry name" value="Ribonuclease H-like"/>
    <property type="match status" value="1"/>
</dbReference>
<evidence type="ECO:0000313" key="19">
    <source>
        <dbReference type="EMBL" id="PCH40001.1"/>
    </source>
</evidence>
<comment type="catalytic activity">
    <reaction evidence="1">
        <text>Exonucleolytic cleavage of poly(A) to 5'-AMP.</text>
        <dbReference type="EC" id="3.1.13.4"/>
    </reaction>
</comment>
<keyword evidence="20" id="KW-1185">Reference proteome</keyword>
<feature type="region of interest" description="Disordered" evidence="18">
    <location>
        <begin position="274"/>
        <end position="295"/>
    </location>
</feature>